<dbReference type="EMBL" id="OQ862538">
    <property type="protein sequence ID" value="WLK77411.1"/>
    <property type="molecule type" value="Genomic_RNA"/>
</dbReference>
<evidence type="ECO:0000313" key="1">
    <source>
        <dbReference type="EMBL" id="WLK77411.1"/>
    </source>
</evidence>
<keyword evidence="1" id="KW-0696">RNA-directed RNA polymerase</keyword>
<keyword evidence="1" id="KW-0808">Transferase</keyword>
<dbReference type="GO" id="GO:0003968">
    <property type="term" value="F:RNA-directed RNA polymerase activity"/>
    <property type="evidence" value="ECO:0007669"/>
    <property type="project" value="UniProtKB-KW"/>
</dbReference>
<accession>A0AA49X6W2</accession>
<name>A0AA49X6W2_9VIRU</name>
<sequence length="858" mass="96177">MAWIEIYASKSPALYHGILRRSRSNAISQHELERQQTVRRQFAEFACAFTSSYGHPRFTTFGTRNFKLALGFVEFLQEFITRGVQSVKSATHYWRAKALGDSTRDLKPACLPSRLPLSEPQSLLIASTLVRSLSLKISDDVLAEGVEQAIKRWTMIPEQVSEGLIQRVYEHVFKLFRPLHQRYMEIKGSSYSCPQPASKATIEYKSRDNGCIAGLHDLLSFSAEMEHHKQDPPLEEYPPLAGSEFPGMDEATMRLMMGALSELSMNLTPDFNSNVYGHIEEKKKLTDLEAYRVSKYYTRRLAKAGMPNKYPTLPDDLMRPTLRPVPIRELGGKVRVASLHRSSVAHYSRAMACRFMPMLKQLRATRYILYGEEIRIQRTHRNAKIFSADLTAASDFIDHQLGQKVLQAIADALQFSDTDREALMQCICSMEVENRTGTDGSPLLTRQGAHMGLGTTWTVLSLLNHYAATIASDKQSSFAICGDDLVGYWTEAQSKVYTNTIAHLGLVPNVSKSYEGERGVFCEAMVVPTGRDGMAISFSHPSIAELCCSRSKPGNTQLGEMRNWLTKRLTTQARRTLKATISRYEQFYCAGAVGLGGSGNVKNDSFAVTQFFATLRGTRVGTSKKHDELLSNLAEELKPHLVRKIDNKDLFVNLDDALVELAMGRDRQRVSEGRTAIVQEILSDKKIRGAAHRALRDGLNSICEIFNTSGPYFTRFPPRLPKAGSVFVKKEDAESRRSKDDTILVRSGGAYYSVPPLLPKAGSVFRTVVFSHQLIRNALKLSTHISSHGKRVIRHMLSRMEGKSSKINFAKLLKAAQANKTSGFIPAELLSAKLRDCPVRHRQDGTEINFRWETEASN</sequence>
<organism evidence="1">
    <name type="scientific">Suillus luteus narnavirus 3</name>
    <dbReference type="NCBI Taxonomy" id="3067822"/>
    <lineage>
        <taxon>Viruses</taxon>
        <taxon>Riboviria</taxon>
        <taxon>Orthornavirae</taxon>
        <taxon>Lenarviricota</taxon>
        <taxon>Amabiliviricetes</taxon>
        <taxon>Wolframvirales</taxon>
        <taxon>Narnaviridae</taxon>
        <taxon>Narnavirus</taxon>
    </lineage>
</organism>
<keyword evidence="1" id="KW-0548">Nucleotidyltransferase</keyword>
<protein>
    <submittedName>
        <fullName evidence="1">RNA-dependent RNA polymerase</fullName>
    </submittedName>
</protein>
<reference evidence="1" key="1">
    <citation type="journal article" date="2023" name="Front. Cell. Infect. Microbiol.">
        <title>Virome Analysis of an Ectomycorrhizal Fungus Suillus luteus Revealing Potential Evolutionary Implications.</title>
        <authorList>
            <person name="Liu H."/>
            <person name="Zhang Y."/>
            <person name="Liu Y."/>
            <person name="Xiao J."/>
            <person name="Huang Z."/>
            <person name="Li Y."/>
            <person name="Li H."/>
            <person name="Li P."/>
        </authorList>
    </citation>
    <scope>NUCLEOTIDE SEQUENCE</scope>
    <source>
        <strain evidence="1">SlNV3</strain>
    </source>
</reference>
<proteinExistence type="predicted"/>